<evidence type="ECO:0000256" key="2">
    <source>
        <dbReference type="ARBA" id="ARBA00023136"/>
    </source>
</evidence>
<dbReference type="InterPro" id="IPR008969">
    <property type="entry name" value="CarboxyPept-like_regulatory"/>
</dbReference>
<dbReference type="AlphaFoldDB" id="A0AAP2GGH8"/>
<evidence type="ECO:0000259" key="6">
    <source>
        <dbReference type="Pfam" id="PF07715"/>
    </source>
</evidence>
<dbReference type="EMBL" id="JAHESC010000075">
    <property type="protein sequence ID" value="MBT1690622.1"/>
    <property type="molecule type" value="Genomic_DNA"/>
</dbReference>
<dbReference type="PANTHER" id="PTHR40980:SF4">
    <property type="entry name" value="TONB-DEPENDENT RECEPTOR-LIKE BETA-BARREL DOMAIN-CONTAINING PROTEIN"/>
    <property type="match status" value="1"/>
</dbReference>
<feature type="domain" description="TonB-dependent receptor plug" evidence="6">
    <location>
        <begin position="198"/>
        <end position="293"/>
    </location>
</feature>
<evidence type="ECO:0000313" key="7">
    <source>
        <dbReference type="EMBL" id="MBT1690622.1"/>
    </source>
</evidence>
<comment type="subcellular location">
    <subcellularLocation>
        <location evidence="1 4">Cell outer membrane</location>
    </subcellularLocation>
</comment>
<keyword evidence="8" id="KW-1185">Reference proteome</keyword>
<keyword evidence="4" id="KW-0798">TonB box</keyword>
<comment type="similarity">
    <text evidence="4">Belongs to the TonB-dependent receptor family.</text>
</comment>
<dbReference type="Pfam" id="PF13715">
    <property type="entry name" value="CarbopepD_reg_2"/>
    <property type="match status" value="1"/>
</dbReference>
<name>A0AAP2GGH8_9BACT</name>
<keyword evidence="3" id="KW-0998">Cell outer membrane</keyword>
<dbReference type="InterPro" id="IPR012910">
    <property type="entry name" value="Plug_dom"/>
</dbReference>
<sequence>MSLHVTNMPLSEVLEDIERRTGFRFVYNRAELDTRTRVTLSADNTSVADILRKLLASRHMRAKQVRNSIVLLAEPLPVLRQASGSIQGVVTDADGGLTLPGASVMIEGTSQGASTDKDGKFQLTKLLPGNYSVVVSFIGYQSKKIENIAVTANNASTISVALSQGASSLQEVVVEAGVDVRFTPIQHSTEESLLSDMRSSNNIVTGISNVQIVRSLDRDAADVMKRVPGVTVLNNFVLVRGLDPRYNITYLNGMLTPSTESDSRAFAFNLIPSGLIDDIKIYKLPSPELPGGFGGGVIKVGTPRNQVARRFEVNLSAQYRTGESSFADHYTGSSNSSKDVWGLGAKDREMPSQFYDKNYQLPRADFYPAERMAAIRTMPPANSLTKDHHGLDRRFSLNYYDSYRVGGIRLNNLLSLGYTYQRDFDQNHVREQWTVRDSIPFEGQNYPNIVNQSIDSIYTEDVRLSLLESLGIIIDENNRIDVNLFANRSAADNTFFSAASNIDSDGEPYIAGRPAPSRTLSFEYRVRDLITTQVSGEHTLKRHHLGWRLGEVRMHEYIPDFQMYEFRRVTPTNYEVIFNTAQSSDAARQYYDTDDVNKLAGADYSYSFTDFLTLKAGTLLQWNERTFENTVFTTIIPQQNGIDPEIGRQFTNVYQPWYNLKNILADENFREDRRGFDMVSSFSALSYGYSQDITSFYVAPLIKLFKNKLEVFGGVRYEREFTELFDSKGAPVRSEVRSITVTNPETGEQTQTQVTVDLPGPNYEYYLPSLNVTWNVNGSQKIRAGYGRTLDRPAFRERSRSTFFNTRDGRNYQGNLDLVNAELDNYDLRWEWYPTETEFVSLGGFYKDISNPIEIVEYGFPSWPRLYRKWYNKKRAQLVGAELEVRKNLAFTGLPFADRFSIIANASYVHTVLDDELVLQEGDNPAVKPIRAERPLTGSSPYIYNVSLYYEAPGSKAVVTVAYNEIGSRLIATAPTFIGNLHEKAQRQLDIVIIHPIGKYLKVKGGVQNLLNQDVVRWRDSNYDGKYDPGKFKTFEGTTEPKSDYESERWNQGAYYSLGVTCTF</sequence>
<dbReference type="Gene3D" id="2.170.130.10">
    <property type="entry name" value="TonB-dependent receptor, plug domain"/>
    <property type="match status" value="1"/>
</dbReference>
<dbReference type="InterPro" id="IPR000531">
    <property type="entry name" value="Beta-barrel_TonB"/>
</dbReference>
<dbReference type="SUPFAM" id="SSF56935">
    <property type="entry name" value="Porins"/>
    <property type="match status" value="1"/>
</dbReference>
<dbReference type="Pfam" id="PF07715">
    <property type="entry name" value="Plug"/>
    <property type="match status" value="1"/>
</dbReference>
<dbReference type="InterPro" id="IPR037066">
    <property type="entry name" value="Plug_dom_sf"/>
</dbReference>
<dbReference type="Gene3D" id="2.60.40.1120">
    <property type="entry name" value="Carboxypeptidase-like, regulatory domain"/>
    <property type="match status" value="1"/>
</dbReference>
<feature type="domain" description="TonB-dependent receptor-like beta-barrel" evidence="5">
    <location>
        <begin position="570"/>
        <end position="1010"/>
    </location>
</feature>
<evidence type="ECO:0000256" key="3">
    <source>
        <dbReference type="ARBA" id="ARBA00023237"/>
    </source>
</evidence>
<organism evidence="7 8">
    <name type="scientific">Dawidia soli</name>
    <dbReference type="NCBI Taxonomy" id="2782352"/>
    <lineage>
        <taxon>Bacteria</taxon>
        <taxon>Pseudomonadati</taxon>
        <taxon>Bacteroidota</taxon>
        <taxon>Cytophagia</taxon>
        <taxon>Cytophagales</taxon>
        <taxon>Chryseotaleaceae</taxon>
        <taxon>Dawidia</taxon>
    </lineage>
</organism>
<accession>A0AAP2GGH8</accession>
<dbReference type="InterPro" id="IPR036942">
    <property type="entry name" value="Beta-barrel_TonB_sf"/>
</dbReference>
<keyword evidence="7" id="KW-0675">Receptor</keyword>
<dbReference type="GO" id="GO:0009279">
    <property type="term" value="C:cell outer membrane"/>
    <property type="evidence" value="ECO:0007669"/>
    <property type="project" value="UniProtKB-SubCell"/>
</dbReference>
<gene>
    <name evidence="7" type="ORF">KK078_28920</name>
</gene>
<evidence type="ECO:0000259" key="5">
    <source>
        <dbReference type="Pfam" id="PF00593"/>
    </source>
</evidence>
<dbReference type="Gene3D" id="2.40.170.20">
    <property type="entry name" value="TonB-dependent receptor, beta-barrel domain"/>
    <property type="match status" value="1"/>
</dbReference>
<evidence type="ECO:0000256" key="1">
    <source>
        <dbReference type="ARBA" id="ARBA00004442"/>
    </source>
</evidence>
<evidence type="ECO:0000313" key="8">
    <source>
        <dbReference type="Proteomes" id="UP001319180"/>
    </source>
</evidence>
<dbReference type="PANTHER" id="PTHR40980">
    <property type="entry name" value="PLUG DOMAIN-CONTAINING PROTEIN"/>
    <property type="match status" value="1"/>
</dbReference>
<dbReference type="Proteomes" id="UP001319180">
    <property type="component" value="Unassembled WGS sequence"/>
</dbReference>
<reference evidence="7 8" key="1">
    <citation type="submission" date="2021-05" db="EMBL/GenBank/DDBJ databases">
        <title>A Polyphasic approach of four new species of the genus Ohtaekwangia: Ohtaekwangia histidinii sp. nov., Ohtaekwangia cretensis sp. nov., Ohtaekwangia indiensis sp. nov., Ohtaekwangia reichenbachii sp. nov. from diverse environment.</title>
        <authorList>
            <person name="Octaviana S."/>
        </authorList>
    </citation>
    <scope>NUCLEOTIDE SEQUENCE [LARGE SCALE GENOMIC DNA]</scope>
    <source>
        <strain evidence="7 8">PWU37</strain>
    </source>
</reference>
<dbReference type="RefSeq" id="WP_254094222.1">
    <property type="nucleotide sequence ID" value="NZ_JAHESC010000075.1"/>
</dbReference>
<comment type="caution">
    <text evidence="7">The sequence shown here is derived from an EMBL/GenBank/DDBJ whole genome shotgun (WGS) entry which is preliminary data.</text>
</comment>
<dbReference type="Gene3D" id="3.55.50.30">
    <property type="match status" value="1"/>
</dbReference>
<protein>
    <submittedName>
        <fullName evidence="7">TonB-dependent receptor</fullName>
    </submittedName>
</protein>
<dbReference type="Pfam" id="PF00593">
    <property type="entry name" value="TonB_dep_Rec_b-barrel"/>
    <property type="match status" value="1"/>
</dbReference>
<proteinExistence type="inferred from homology"/>
<evidence type="ECO:0000256" key="4">
    <source>
        <dbReference type="RuleBase" id="RU003357"/>
    </source>
</evidence>
<dbReference type="SUPFAM" id="SSF49464">
    <property type="entry name" value="Carboxypeptidase regulatory domain-like"/>
    <property type="match status" value="1"/>
</dbReference>
<keyword evidence="2 4" id="KW-0472">Membrane</keyword>